<dbReference type="PANTHER" id="PTHR21093:SF2">
    <property type="entry name" value="DIVERGENT PROTEIN KINASE DOMAIN 1C"/>
    <property type="match status" value="1"/>
</dbReference>
<proteinExistence type="predicted"/>
<keyword evidence="2" id="KW-1133">Transmembrane helix</keyword>
<dbReference type="Pfam" id="PF12260">
    <property type="entry name" value="PIP49_C"/>
    <property type="match status" value="1"/>
</dbReference>
<dbReference type="InterPro" id="IPR022049">
    <property type="entry name" value="FAM69_kinase_dom"/>
</dbReference>
<reference evidence="4" key="1">
    <citation type="submission" date="2022-11" db="EMBL/GenBank/DDBJ databases">
        <authorList>
            <person name="Kikuchi T."/>
        </authorList>
    </citation>
    <scope>NUCLEOTIDE SEQUENCE</scope>
    <source>
        <strain evidence="4">PS1010</strain>
    </source>
</reference>
<name>A0A9P1MXL0_9PELO</name>
<feature type="region of interest" description="Disordered" evidence="1">
    <location>
        <begin position="1"/>
        <end position="21"/>
    </location>
</feature>
<feature type="transmembrane region" description="Helical" evidence="2">
    <location>
        <begin position="49"/>
        <end position="68"/>
    </location>
</feature>
<sequence>MDTEDEEEANGKMAMTMDDSSGDDCIDRCEEECGSEAWRIACCSRVGRICIMTIFVIFMYLLLSALQFSEPAKLGGEPEVRQGINLTRAQEVLESLCDAYDQGKVSGDSCNRLCFSRKWTITDYYEGNKIAVIIKDGGQNAVYKSSKPFFSQFPQPDFSMSNDDFSNKVVDLINDELRLGWPKHYRRHLMETLWPTLLRTKGEEMSRADRHSLYSLISQPEFILFRVLPLTRVTPKIIGTCGHLYQTESLVAFRMKGYYTNLKAKILVHLMGTLKLLYEFLDEPLQWCDVRFDNLGLSADYPKRFVLMDGDMVYTRSKLNSLLEGRPCQNDEDCRIGDCTSRCTANLTCSQRSNGNLEVFCEKLVNKLFNNNWSKNNKYLTACRDTGRNITQRLNELRLAWSWNLSDV</sequence>
<evidence type="ECO:0000259" key="3">
    <source>
        <dbReference type="Pfam" id="PF12260"/>
    </source>
</evidence>
<dbReference type="PANTHER" id="PTHR21093">
    <property type="entry name" value="DIVERGENT PROTEIN KINASE DOMAIN 1C-RELATED"/>
    <property type="match status" value="1"/>
</dbReference>
<evidence type="ECO:0000256" key="2">
    <source>
        <dbReference type="SAM" id="Phobius"/>
    </source>
</evidence>
<feature type="domain" description="FAM69 protein-kinase" evidence="3">
    <location>
        <begin position="213"/>
        <end position="375"/>
    </location>
</feature>
<evidence type="ECO:0000256" key="1">
    <source>
        <dbReference type="SAM" id="MobiDB-lite"/>
    </source>
</evidence>
<evidence type="ECO:0000313" key="5">
    <source>
        <dbReference type="Proteomes" id="UP001152747"/>
    </source>
</evidence>
<keyword evidence="2" id="KW-0812">Transmembrane</keyword>
<gene>
    <name evidence="4" type="ORF">CAMP_LOCUS3137</name>
</gene>
<evidence type="ECO:0000313" key="4">
    <source>
        <dbReference type="EMBL" id="CAI5440500.1"/>
    </source>
</evidence>
<dbReference type="AlphaFoldDB" id="A0A9P1MXL0"/>
<protein>
    <recommendedName>
        <fullName evidence="3">FAM69 protein-kinase domain-containing protein</fullName>
    </recommendedName>
</protein>
<accession>A0A9P1MXL0</accession>
<dbReference type="OrthoDB" id="8543887at2759"/>
<organism evidence="4 5">
    <name type="scientific">Caenorhabditis angaria</name>
    <dbReference type="NCBI Taxonomy" id="860376"/>
    <lineage>
        <taxon>Eukaryota</taxon>
        <taxon>Metazoa</taxon>
        <taxon>Ecdysozoa</taxon>
        <taxon>Nematoda</taxon>
        <taxon>Chromadorea</taxon>
        <taxon>Rhabditida</taxon>
        <taxon>Rhabditina</taxon>
        <taxon>Rhabditomorpha</taxon>
        <taxon>Rhabditoidea</taxon>
        <taxon>Rhabditidae</taxon>
        <taxon>Peloderinae</taxon>
        <taxon>Caenorhabditis</taxon>
    </lineage>
</organism>
<keyword evidence="5" id="KW-1185">Reference proteome</keyword>
<comment type="caution">
    <text evidence="4">The sequence shown here is derived from an EMBL/GenBank/DDBJ whole genome shotgun (WGS) entry which is preliminary data.</text>
</comment>
<dbReference type="Proteomes" id="UP001152747">
    <property type="component" value="Unassembled WGS sequence"/>
</dbReference>
<keyword evidence="2" id="KW-0472">Membrane</keyword>
<dbReference type="EMBL" id="CANHGI010000001">
    <property type="protein sequence ID" value="CAI5440500.1"/>
    <property type="molecule type" value="Genomic_DNA"/>
</dbReference>